<evidence type="ECO:0000313" key="2">
    <source>
        <dbReference type="EMBL" id="KJA21957.1"/>
    </source>
</evidence>
<dbReference type="Proteomes" id="UP000054270">
    <property type="component" value="Unassembled WGS sequence"/>
</dbReference>
<dbReference type="EMBL" id="KN817553">
    <property type="protein sequence ID" value="KJA21957.1"/>
    <property type="molecule type" value="Genomic_DNA"/>
</dbReference>
<name>A0A0D2L4Z6_HYPSF</name>
<dbReference type="AlphaFoldDB" id="A0A0D2L4Z6"/>
<sequence>MTLAAPRSHTQHTVDISAPIFHLFQLYLAATAHVEFPVPDTADRGSDTNAKPPESGKALKQRSAHSLRCVSTAAKPHMCRAQRVRRRLMGSTIVRNAPARWNGAGSCVAARTLLAAATYATTGYNHENVEQPLRPRLAGTCGSLLIPAYVLLLKLSVAADLSP</sequence>
<proteinExistence type="predicted"/>
<organism evidence="2 3">
    <name type="scientific">Hypholoma sublateritium (strain FD-334 SS-4)</name>
    <dbReference type="NCBI Taxonomy" id="945553"/>
    <lineage>
        <taxon>Eukaryota</taxon>
        <taxon>Fungi</taxon>
        <taxon>Dikarya</taxon>
        <taxon>Basidiomycota</taxon>
        <taxon>Agaricomycotina</taxon>
        <taxon>Agaricomycetes</taxon>
        <taxon>Agaricomycetidae</taxon>
        <taxon>Agaricales</taxon>
        <taxon>Agaricineae</taxon>
        <taxon>Strophariaceae</taxon>
        <taxon>Hypholoma</taxon>
    </lineage>
</organism>
<evidence type="ECO:0000313" key="3">
    <source>
        <dbReference type="Proteomes" id="UP000054270"/>
    </source>
</evidence>
<reference evidence="3" key="1">
    <citation type="submission" date="2014-04" db="EMBL/GenBank/DDBJ databases">
        <title>Evolutionary Origins and Diversification of the Mycorrhizal Mutualists.</title>
        <authorList>
            <consortium name="DOE Joint Genome Institute"/>
            <consortium name="Mycorrhizal Genomics Consortium"/>
            <person name="Kohler A."/>
            <person name="Kuo A."/>
            <person name="Nagy L.G."/>
            <person name="Floudas D."/>
            <person name="Copeland A."/>
            <person name="Barry K.W."/>
            <person name="Cichocki N."/>
            <person name="Veneault-Fourrey C."/>
            <person name="LaButti K."/>
            <person name="Lindquist E.A."/>
            <person name="Lipzen A."/>
            <person name="Lundell T."/>
            <person name="Morin E."/>
            <person name="Murat C."/>
            <person name="Riley R."/>
            <person name="Ohm R."/>
            <person name="Sun H."/>
            <person name="Tunlid A."/>
            <person name="Henrissat B."/>
            <person name="Grigoriev I.V."/>
            <person name="Hibbett D.S."/>
            <person name="Martin F."/>
        </authorList>
    </citation>
    <scope>NUCLEOTIDE SEQUENCE [LARGE SCALE GENOMIC DNA]</scope>
    <source>
        <strain evidence="3">FD-334 SS-4</strain>
    </source>
</reference>
<gene>
    <name evidence="2" type="ORF">HYPSUDRAFT_670449</name>
</gene>
<protein>
    <submittedName>
        <fullName evidence="2">Uncharacterized protein</fullName>
    </submittedName>
</protein>
<evidence type="ECO:0000256" key="1">
    <source>
        <dbReference type="SAM" id="MobiDB-lite"/>
    </source>
</evidence>
<keyword evidence="3" id="KW-1185">Reference proteome</keyword>
<accession>A0A0D2L4Z6</accession>
<feature type="region of interest" description="Disordered" evidence="1">
    <location>
        <begin position="39"/>
        <end position="63"/>
    </location>
</feature>